<protein>
    <recommendedName>
        <fullName evidence="4">TRAF-type domain-containing protein</fullName>
    </recommendedName>
</protein>
<dbReference type="Proteomes" id="UP001190700">
    <property type="component" value="Unassembled WGS sequence"/>
</dbReference>
<keyword evidence="1" id="KW-0175">Coiled coil</keyword>
<dbReference type="SUPFAM" id="SSF49599">
    <property type="entry name" value="TRAF domain-like"/>
    <property type="match status" value="1"/>
</dbReference>
<dbReference type="EMBL" id="LGRX02017377">
    <property type="protein sequence ID" value="KAK3260856.1"/>
    <property type="molecule type" value="Genomic_DNA"/>
</dbReference>
<evidence type="ECO:0000313" key="3">
    <source>
        <dbReference type="Proteomes" id="UP001190700"/>
    </source>
</evidence>
<evidence type="ECO:0008006" key="4">
    <source>
        <dbReference type="Google" id="ProtNLM"/>
    </source>
</evidence>
<organism evidence="2 3">
    <name type="scientific">Cymbomonas tetramitiformis</name>
    <dbReference type="NCBI Taxonomy" id="36881"/>
    <lineage>
        <taxon>Eukaryota</taxon>
        <taxon>Viridiplantae</taxon>
        <taxon>Chlorophyta</taxon>
        <taxon>Pyramimonadophyceae</taxon>
        <taxon>Pyramimonadales</taxon>
        <taxon>Pyramimonadaceae</taxon>
        <taxon>Cymbomonas</taxon>
    </lineage>
</organism>
<reference evidence="2 3" key="1">
    <citation type="journal article" date="2015" name="Genome Biol. Evol.">
        <title>Comparative Genomics of a Bacterivorous Green Alga Reveals Evolutionary Causalities and Consequences of Phago-Mixotrophic Mode of Nutrition.</title>
        <authorList>
            <person name="Burns J.A."/>
            <person name="Paasch A."/>
            <person name="Narechania A."/>
            <person name="Kim E."/>
        </authorList>
    </citation>
    <scope>NUCLEOTIDE SEQUENCE [LARGE SCALE GENOMIC DNA]</scope>
    <source>
        <strain evidence="2 3">PLY_AMNH</strain>
    </source>
</reference>
<evidence type="ECO:0000256" key="1">
    <source>
        <dbReference type="SAM" id="Coils"/>
    </source>
</evidence>
<sequence>VLLRQAAEAHAARSCCGRWWRPMLQGPAAAGGGGPCCKILLRQAVEAHAGDAKVLLRQAVEAHAASCIRRVLDFNRNCPVCRHPQPRNTSLEDLITPNRHLQANCRRWYAREYGQGSPEVAAAAPPVRQLYMQCPHSMYGCGFQSTRSEMRTHLKQCPFEALKGFMESNEQRLKDMQSELGAVKSDLAEVRSENTSLKAAQGFLRKSLERRSRLVKQLVRAGKHQPDTLAQAEFITIRAVMRDDRSFIREAPHSNAAVEDGASEMWVSLKVRADTQFARIVEVLADRLKLDPRLVGRPPSTV</sequence>
<keyword evidence="3" id="KW-1185">Reference proteome</keyword>
<feature type="non-terminal residue" evidence="2">
    <location>
        <position position="1"/>
    </location>
</feature>
<evidence type="ECO:0000313" key="2">
    <source>
        <dbReference type="EMBL" id="KAK3260856.1"/>
    </source>
</evidence>
<gene>
    <name evidence="2" type="ORF">CYMTET_30209</name>
</gene>
<proteinExistence type="predicted"/>
<dbReference type="Gene3D" id="3.30.40.10">
    <property type="entry name" value="Zinc/RING finger domain, C3HC4 (zinc finger)"/>
    <property type="match status" value="1"/>
</dbReference>
<dbReference type="AlphaFoldDB" id="A0AAE0FKV1"/>
<dbReference type="InterPro" id="IPR013083">
    <property type="entry name" value="Znf_RING/FYVE/PHD"/>
</dbReference>
<accession>A0AAE0FKV1</accession>
<comment type="caution">
    <text evidence="2">The sequence shown here is derived from an EMBL/GenBank/DDBJ whole genome shotgun (WGS) entry which is preliminary data.</text>
</comment>
<name>A0AAE0FKV1_9CHLO</name>
<feature type="coiled-coil region" evidence="1">
    <location>
        <begin position="166"/>
        <end position="193"/>
    </location>
</feature>